<dbReference type="PROSITE" id="PS50012">
    <property type="entry name" value="RCC1_3"/>
    <property type="match status" value="1"/>
</dbReference>
<evidence type="ECO:0000256" key="4">
    <source>
        <dbReference type="PROSITE-ProRule" id="PRU00235"/>
    </source>
</evidence>
<dbReference type="Gene3D" id="2.130.10.30">
    <property type="entry name" value="Regulator of chromosome condensation 1/beta-lactamase-inhibitor protein II"/>
    <property type="match status" value="1"/>
</dbReference>
<keyword evidence="6" id="KW-0401">Integrin</keyword>
<dbReference type="InterPro" id="IPR028994">
    <property type="entry name" value="Integrin_alpha_N"/>
</dbReference>
<sequence length="353" mass="37907">GQLGDGTFIDKEFAVVNIPNDDIVDILGSGASSQSVFFVASDKVYAAGANYRYQLGIGEIGSRTFPVEVDFDDLANTSGIDKISSSGSHTVSRNCPVRVSEQPTKQPSRKPSSKPTAKSLSPTECDITPKVNETFWRFEAFDLDANYLLGTSVSIYNRTAVVGAPLAESVASVTSGAAYIYNFNKDNGKWEYTQKMTPTFGIGDAAGTSVSMGGNYVVVGIPLNDQFGGNSGAIYIYEREQGGDTFTSIGATYSPTPAVSALFGWSVAVNKNGVIVVGARADRTARGSVYVYKKTGNQVWTLADTLEPDVTQDPTNGGNFGWSVAIDELYVNIVWSMYLLIFWNEPNPFALLL</sequence>
<dbReference type="InterPro" id="IPR000408">
    <property type="entry name" value="Reg_chr_condens"/>
</dbReference>
<dbReference type="EMBL" id="CP001159">
    <property type="protein sequence ID" value="ACI64232.1"/>
    <property type="molecule type" value="Genomic_DNA"/>
</dbReference>
<dbReference type="HOGENOM" id="CLU_786665_0_0_1"/>
<keyword evidence="3" id="KW-0325">Glycoprotein</keyword>
<dbReference type="SUPFAM" id="SSF50985">
    <property type="entry name" value="RCC1/BLIP-II"/>
    <property type="match status" value="1"/>
</dbReference>
<feature type="non-terminal residue" evidence="6">
    <location>
        <position position="1"/>
    </location>
</feature>
<feature type="repeat" description="RCC1" evidence="4">
    <location>
        <begin position="42"/>
        <end position="96"/>
    </location>
</feature>
<evidence type="ECO:0000256" key="2">
    <source>
        <dbReference type="ARBA" id="ARBA00022737"/>
    </source>
</evidence>
<evidence type="ECO:0000256" key="3">
    <source>
        <dbReference type="ARBA" id="ARBA00023180"/>
    </source>
</evidence>
<feature type="region of interest" description="Disordered" evidence="5">
    <location>
        <begin position="84"/>
        <end position="125"/>
    </location>
</feature>
<feature type="compositionally biased region" description="Polar residues" evidence="5">
    <location>
        <begin position="84"/>
        <end position="93"/>
    </location>
</feature>
<name>B5YLH5_THAPS</name>
<dbReference type="Gene3D" id="2.130.10.130">
    <property type="entry name" value="Integrin alpha, N-terminal"/>
    <property type="match status" value="1"/>
</dbReference>
<dbReference type="SMART" id="SM00191">
    <property type="entry name" value="Int_alpha"/>
    <property type="match status" value="3"/>
</dbReference>
<keyword evidence="1" id="KW-0732">Signal</keyword>
<dbReference type="GO" id="GO:0007229">
    <property type="term" value="P:integrin-mediated signaling pathway"/>
    <property type="evidence" value="ECO:0007669"/>
    <property type="project" value="UniProtKB-KW"/>
</dbReference>
<dbReference type="PANTHER" id="PTHR36220:SF1">
    <property type="entry name" value="GAMMA TUBULIN COMPLEX COMPONENT C-TERMINAL DOMAIN-CONTAINING PROTEIN"/>
    <property type="match status" value="1"/>
</dbReference>
<dbReference type="PaxDb" id="35128-Thaps264486"/>
<dbReference type="GeneID" id="7450931"/>
<gene>
    <name evidence="6" type="ORF">THAPS_264486</name>
</gene>
<keyword evidence="2" id="KW-0677">Repeat</keyword>
<dbReference type="RefSeq" id="XP_002295515.1">
    <property type="nucleotide sequence ID" value="XM_002295479.1"/>
</dbReference>
<accession>B5YLH5</accession>
<dbReference type="Pfam" id="PF00415">
    <property type="entry name" value="RCC1"/>
    <property type="match status" value="1"/>
</dbReference>
<dbReference type="Pfam" id="PF14312">
    <property type="entry name" value="FG-GAP_2"/>
    <property type="match status" value="3"/>
</dbReference>
<feature type="compositionally biased region" description="Polar residues" evidence="5">
    <location>
        <begin position="113"/>
        <end position="122"/>
    </location>
</feature>
<dbReference type="SUPFAM" id="SSF50965">
    <property type="entry name" value="Galactose oxidase, central domain"/>
    <property type="match status" value="1"/>
</dbReference>
<proteinExistence type="predicted"/>
<dbReference type="PANTHER" id="PTHR36220">
    <property type="entry name" value="UNNAMED PRODUCT"/>
    <property type="match status" value="1"/>
</dbReference>
<feature type="non-terminal residue" evidence="6">
    <location>
        <position position="353"/>
    </location>
</feature>
<dbReference type="InterPro" id="IPR011043">
    <property type="entry name" value="Gal_Oxase/kelch_b-propeller"/>
</dbReference>
<keyword evidence="7" id="KW-1185">Reference proteome</keyword>
<dbReference type="KEGG" id="tps:THAPS_264486"/>
<dbReference type="InterPro" id="IPR009091">
    <property type="entry name" value="RCC1/BLIP-II"/>
</dbReference>
<dbReference type="InterPro" id="IPR013517">
    <property type="entry name" value="FG-GAP"/>
</dbReference>
<organism evidence="6 7">
    <name type="scientific">Thalassiosira pseudonana</name>
    <name type="common">Marine diatom</name>
    <name type="synonym">Cyclotella nana</name>
    <dbReference type="NCBI Taxonomy" id="35128"/>
    <lineage>
        <taxon>Eukaryota</taxon>
        <taxon>Sar</taxon>
        <taxon>Stramenopiles</taxon>
        <taxon>Ochrophyta</taxon>
        <taxon>Bacillariophyta</taxon>
        <taxon>Coscinodiscophyceae</taxon>
        <taxon>Thalassiosirophycidae</taxon>
        <taxon>Thalassiosirales</taxon>
        <taxon>Thalassiosiraceae</taxon>
        <taxon>Thalassiosira</taxon>
    </lineage>
</organism>
<evidence type="ECO:0000313" key="7">
    <source>
        <dbReference type="Proteomes" id="UP000001449"/>
    </source>
</evidence>
<dbReference type="InParanoid" id="B5YLH5"/>
<evidence type="ECO:0000256" key="1">
    <source>
        <dbReference type="ARBA" id="ARBA00022729"/>
    </source>
</evidence>
<dbReference type="Proteomes" id="UP000001449">
    <property type="component" value="Chromosome 18"/>
</dbReference>
<dbReference type="InterPro" id="IPR013519">
    <property type="entry name" value="Int_alpha_beta-p"/>
</dbReference>
<dbReference type="AlphaFoldDB" id="B5YLH5"/>
<evidence type="ECO:0000313" key="6">
    <source>
        <dbReference type="EMBL" id="ACI64232.1"/>
    </source>
</evidence>
<evidence type="ECO:0000256" key="5">
    <source>
        <dbReference type="SAM" id="MobiDB-lite"/>
    </source>
</evidence>
<protein>
    <submittedName>
        <fullName evidence="6">Integrin domain-containing protein</fullName>
    </submittedName>
</protein>
<reference evidence="6 7" key="1">
    <citation type="journal article" date="2004" name="Science">
        <title>The genome of the diatom Thalassiosira pseudonana: ecology, evolution, and metabolism.</title>
        <authorList>
            <person name="Armbrust E.V."/>
            <person name="Berges J.A."/>
            <person name="Bowler C."/>
            <person name="Green B.R."/>
            <person name="Martinez D."/>
            <person name="Putnam N.H."/>
            <person name="Zhou S."/>
            <person name="Allen A.E."/>
            <person name="Apt K.E."/>
            <person name="Bechner M."/>
            <person name="Brzezinski M.A."/>
            <person name="Chaal B.K."/>
            <person name="Chiovitti A."/>
            <person name="Davis A.K."/>
            <person name="Demarest M.S."/>
            <person name="Detter J.C."/>
            <person name="Glavina T."/>
            <person name="Goodstein D."/>
            <person name="Hadi M.Z."/>
            <person name="Hellsten U."/>
            <person name="Hildebrand M."/>
            <person name="Jenkins B.D."/>
            <person name="Jurka J."/>
            <person name="Kapitonov V.V."/>
            <person name="Kroger N."/>
            <person name="Lau W.W."/>
            <person name="Lane T.W."/>
            <person name="Larimer F.W."/>
            <person name="Lippmeier J.C."/>
            <person name="Lucas S."/>
            <person name="Medina M."/>
            <person name="Montsant A."/>
            <person name="Obornik M."/>
            <person name="Parker M.S."/>
            <person name="Palenik B."/>
            <person name="Pazour G.J."/>
            <person name="Richardson P.M."/>
            <person name="Rynearson T.A."/>
            <person name="Saito M.A."/>
            <person name="Schwartz D.C."/>
            <person name="Thamatrakoln K."/>
            <person name="Valentin K."/>
            <person name="Vardi A."/>
            <person name="Wilkerson F.P."/>
            <person name="Rokhsar D.S."/>
        </authorList>
    </citation>
    <scope>NUCLEOTIDE SEQUENCE [LARGE SCALE GENOMIC DNA]</scope>
    <source>
        <strain evidence="6 7">CCMP1335</strain>
    </source>
</reference>
<reference evidence="6 7" key="2">
    <citation type="journal article" date="2008" name="Nature">
        <title>The Phaeodactylum genome reveals the evolutionary history of diatom genomes.</title>
        <authorList>
            <person name="Bowler C."/>
            <person name="Allen A.E."/>
            <person name="Badger J.H."/>
            <person name="Grimwood J."/>
            <person name="Jabbari K."/>
            <person name="Kuo A."/>
            <person name="Maheswari U."/>
            <person name="Martens C."/>
            <person name="Maumus F."/>
            <person name="Otillar R.P."/>
            <person name="Rayko E."/>
            <person name="Salamov A."/>
            <person name="Vandepoele K."/>
            <person name="Beszteri B."/>
            <person name="Gruber A."/>
            <person name="Heijde M."/>
            <person name="Katinka M."/>
            <person name="Mock T."/>
            <person name="Valentin K."/>
            <person name="Verret F."/>
            <person name="Berges J.A."/>
            <person name="Brownlee C."/>
            <person name="Cadoret J.P."/>
            <person name="Chiovitti A."/>
            <person name="Choi C.J."/>
            <person name="Coesel S."/>
            <person name="De Martino A."/>
            <person name="Detter J.C."/>
            <person name="Durkin C."/>
            <person name="Falciatore A."/>
            <person name="Fournet J."/>
            <person name="Haruta M."/>
            <person name="Huysman M.J."/>
            <person name="Jenkins B.D."/>
            <person name="Jiroutova K."/>
            <person name="Jorgensen R.E."/>
            <person name="Joubert Y."/>
            <person name="Kaplan A."/>
            <person name="Kroger N."/>
            <person name="Kroth P.G."/>
            <person name="La Roche J."/>
            <person name="Lindquist E."/>
            <person name="Lommer M."/>
            <person name="Martin-Jezequel V."/>
            <person name="Lopez P.J."/>
            <person name="Lucas S."/>
            <person name="Mangogna M."/>
            <person name="McGinnis K."/>
            <person name="Medlin L.K."/>
            <person name="Montsant A."/>
            <person name="Oudot-Le Secq M.P."/>
            <person name="Napoli C."/>
            <person name="Obornik M."/>
            <person name="Parker M.S."/>
            <person name="Petit J.L."/>
            <person name="Porcel B.M."/>
            <person name="Poulsen N."/>
            <person name="Robison M."/>
            <person name="Rychlewski L."/>
            <person name="Rynearson T.A."/>
            <person name="Schmutz J."/>
            <person name="Shapiro H."/>
            <person name="Siaut M."/>
            <person name="Stanley M."/>
            <person name="Sussman M.R."/>
            <person name="Taylor A.R."/>
            <person name="Vardi A."/>
            <person name="von Dassow P."/>
            <person name="Vyverman W."/>
            <person name="Willis A."/>
            <person name="Wyrwicz L.S."/>
            <person name="Rokhsar D.S."/>
            <person name="Weissenbach J."/>
            <person name="Armbrust E.V."/>
            <person name="Green B.R."/>
            <person name="Van de Peer Y."/>
            <person name="Grigoriev I.V."/>
        </authorList>
    </citation>
    <scope>NUCLEOTIDE SEQUENCE [LARGE SCALE GENOMIC DNA]</scope>
    <source>
        <strain evidence="6 7">CCMP1335</strain>
    </source>
</reference>